<dbReference type="InterPro" id="IPR017439">
    <property type="entry name" value="Amidohydrolase"/>
</dbReference>
<keyword evidence="5" id="KW-1185">Reference proteome</keyword>
<organism evidence="4 5">
    <name type="scientific">Acidaminococcus intestini (strain RyC-MR95)</name>
    <dbReference type="NCBI Taxonomy" id="568816"/>
    <lineage>
        <taxon>Bacteria</taxon>
        <taxon>Bacillati</taxon>
        <taxon>Bacillota</taxon>
        <taxon>Negativicutes</taxon>
        <taxon>Acidaminococcales</taxon>
        <taxon>Acidaminococcaceae</taxon>
        <taxon>Acidaminococcus</taxon>
    </lineage>
</organism>
<dbReference type="eggNOG" id="COG1473">
    <property type="taxonomic scope" value="Bacteria"/>
</dbReference>
<feature type="domain" description="Peptidase M20 dimerisation" evidence="3">
    <location>
        <begin position="199"/>
        <end position="291"/>
    </location>
</feature>
<keyword evidence="2" id="KW-0479">Metal-binding</keyword>
<dbReference type="SUPFAM" id="SSF53187">
    <property type="entry name" value="Zn-dependent exopeptidases"/>
    <property type="match status" value="1"/>
</dbReference>
<dbReference type="FunCoup" id="G4Q839">
    <property type="interactions" value="142"/>
</dbReference>
<comment type="cofactor">
    <cofactor evidence="2">
        <name>Mn(2+)</name>
        <dbReference type="ChEBI" id="CHEBI:29035"/>
    </cofactor>
    <text evidence="2">The Mn(2+) ion enhances activity.</text>
</comment>
<evidence type="ECO:0000256" key="1">
    <source>
        <dbReference type="ARBA" id="ARBA00022801"/>
    </source>
</evidence>
<evidence type="ECO:0000313" key="5">
    <source>
        <dbReference type="Proteomes" id="UP000007093"/>
    </source>
</evidence>
<name>G4Q839_ACIIR</name>
<dbReference type="PIRSF" id="PIRSF005962">
    <property type="entry name" value="Pept_M20D_amidohydro"/>
    <property type="match status" value="1"/>
</dbReference>
<feature type="binding site" evidence="2">
    <location>
        <position position="116"/>
    </location>
    <ligand>
        <name>Mn(2+)</name>
        <dbReference type="ChEBI" id="CHEBI:29035"/>
        <label>2</label>
    </ligand>
</feature>
<dbReference type="InterPro" id="IPR002933">
    <property type="entry name" value="Peptidase_M20"/>
</dbReference>
<dbReference type="InterPro" id="IPR036264">
    <property type="entry name" value="Bact_exopeptidase_dim_dom"/>
</dbReference>
<sequence length="418" mass="45655">MRFFFYKGRWIEMNPAALSEEKIVEIGRECRRYFHAHPEISTQEAETSAKIFSLLEEWGLSPVRGTGHYGVAATLKGKSEGPLIALRADMDALSVREETGLPFASQNEGVMHACGHDVHMAILLETVLRLLQRRDDLFGSVRILFQPSEELSPTGGARLMMKDGFLDGVSGVFGLHVWPSYPVGRIGIKGGPLMAASDRFRVTIKGRTAHAGHPHEGVDAILAAADFLQEVSHIVSRRVSPLDTATINVGTISGGSRYNVVPGSCILEGTIRTLNETTRDHIPQWLEGILKGLEQSAGITYEFNYFRGYPVLMNWPKPAELVRQTAQETLGEEAVMAHVEPDLTAEDFGFYLQKVPGAFLWLGCSTPGTPAAGLHNARCCPDEKALEVGSRLMAGVVIKALAALSADHDFFQKDGSLS</sequence>
<dbReference type="InterPro" id="IPR011650">
    <property type="entry name" value="Peptidase_M20_dimer"/>
</dbReference>
<keyword evidence="1 4" id="KW-0378">Hydrolase</keyword>
<feature type="binding site" evidence="2">
    <location>
        <position position="375"/>
    </location>
    <ligand>
        <name>Mn(2+)</name>
        <dbReference type="ChEBI" id="CHEBI:29035"/>
        <label>2</label>
    </ligand>
</feature>
<keyword evidence="2" id="KW-0464">Manganese</keyword>
<proteinExistence type="predicted"/>
<dbReference type="GO" id="GO:0046872">
    <property type="term" value="F:metal ion binding"/>
    <property type="evidence" value="ECO:0007669"/>
    <property type="project" value="UniProtKB-KW"/>
</dbReference>
<dbReference type="InParanoid" id="G4Q839"/>
<evidence type="ECO:0000259" key="3">
    <source>
        <dbReference type="Pfam" id="PF07687"/>
    </source>
</evidence>
<dbReference type="AlphaFoldDB" id="G4Q839"/>
<feature type="binding site" evidence="2">
    <location>
        <position position="176"/>
    </location>
    <ligand>
        <name>Mn(2+)</name>
        <dbReference type="ChEBI" id="CHEBI:29035"/>
        <label>2</label>
    </ligand>
</feature>
<dbReference type="HOGENOM" id="CLU_023257_0_1_9"/>
<protein>
    <submittedName>
        <fullName evidence="4">Amidohydrolase</fullName>
    </submittedName>
</protein>
<dbReference type="Gene3D" id="3.40.630.10">
    <property type="entry name" value="Zn peptidases"/>
    <property type="match status" value="1"/>
</dbReference>
<dbReference type="GO" id="GO:0050118">
    <property type="term" value="F:N-acetyldiaminopimelate deacetylase activity"/>
    <property type="evidence" value="ECO:0007669"/>
    <property type="project" value="UniProtKB-ARBA"/>
</dbReference>
<dbReference type="PANTHER" id="PTHR11014">
    <property type="entry name" value="PEPTIDASE M20 FAMILY MEMBER"/>
    <property type="match status" value="1"/>
</dbReference>
<dbReference type="PATRIC" id="fig|568816.4.peg.317"/>
<evidence type="ECO:0000313" key="4">
    <source>
        <dbReference type="EMBL" id="AEQ21568.1"/>
    </source>
</evidence>
<evidence type="ECO:0000256" key="2">
    <source>
        <dbReference type="PIRSR" id="PIRSR005962-1"/>
    </source>
</evidence>
<reference evidence="4 5" key="1">
    <citation type="journal article" date="2011" name="J. Bacteriol.">
        <title>Complete genome sequence of Acidaminococcus intestini RYC-MR95, a Gram-negative bacterium from the phylum Firmicutes.</title>
        <authorList>
            <person name="D'Auria G."/>
            <person name="Galan J.C."/>
            <person name="Rodriguez-Alcayna M."/>
            <person name="Moya A."/>
            <person name="Baquero F."/>
            <person name="Latorre A."/>
        </authorList>
    </citation>
    <scope>NUCLEOTIDE SEQUENCE [LARGE SCALE GENOMIC DNA]</scope>
    <source>
        <strain evidence="4 5">RyC-MR95</strain>
    </source>
</reference>
<dbReference type="Pfam" id="PF01546">
    <property type="entry name" value="Peptidase_M20"/>
    <property type="match status" value="1"/>
</dbReference>
<dbReference type="Gene3D" id="3.30.70.360">
    <property type="match status" value="1"/>
</dbReference>
<dbReference type="KEGG" id="ain:Acin_0324"/>
<accession>G4Q839</accession>
<dbReference type="SUPFAM" id="SSF55031">
    <property type="entry name" value="Bacterial exopeptidase dimerisation domain"/>
    <property type="match status" value="1"/>
</dbReference>
<feature type="binding site" evidence="2">
    <location>
        <position position="114"/>
    </location>
    <ligand>
        <name>Mn(2+)</name>
        <dbReference type="ChEBI" id="CHEBI:29035"/>
        <label>2</label>
    </ligand>
</feature>
<dbReference type="EMBL" id="CP003058">
    <property type="protein sequence ID" value="AEQ21568.1"/>
    <property type="molecule type" value="Genomic_DNA"/>
</dbReference>
<dbReference type="GO" id="GO:0019877">
    <property type="term" value="P:diaminopimelate biosynthetic process"/>
    <property type="evidence" value="ECO:0007669"/>
    <property type="project" value="UniProtKB-ARBA"/>
</dbReference>
<gene>
    <name evidence="4" type="ordered locus">Acin_0324</name>
</gene>
<dbReference type="NCBIfam" id="TIGR01891">
    <property type="entry name" value="amidohydrolases"/>
    <property type="match status" value="1"/>
</dbReference>
<dbReference type="PANTHER" id="PTHR11014:SF63">
    <property type="entry name" value="METALLOPEPTIDASE, PUTATIVE (AFU_ORTHOLOGUE AFUA_6G09600)-RELATED"/>
    <property type="match status" value="1"/>
</dbReference>
<dbReference type="Pfam" id="PF07687">
    <property type="entry name" value="M20_dimer"/>
    <property type="match status" value="1"/>
</dbReference>
<feature type="binding site" evidence="2">
    <location>
        <position position="150"/>
    </location>
    <ligand>
        <name>Mn(2+)</name>
        <dbReference type="ChEBI" id="CHEBI:29035"/>
        <label>2</label>
    </ligand>
</feature>
<dbReference type="Proteomes" id="UP000007093">
    <property type="component" value="Chromosome"/>
</dbReference>
<dbReference type="FunFam" id="3.30.70.360:FF:000001">
    <property type="entry name" value="N-acetyldiaminopimelate deacetylase"/>
    <property type="match status" value="1"/>
</dbReference>
<dbReference type="STRING" id="568816.Acin_0324"/>